<dbReference type="Pfam" id="PF13470">
    <property type="entry name" value="PIN_3"/>
    <property type="match status" value="1"/>
</dbReference>
<dbReference type="InterPro" id="IPR029060">
    <property type="entry name" value="PIN-like_dom_sf"/>
</dbReference>
<gene>
    <name evidence="2" type="ORF">DI556_10870</name>
</gene>
<reference evidence="2 3" key="1">
    <citation type="submission" date="2017-08" db="EMBL/GenBank/DDBJ databases">
        <title>Infants hospitalized years apart are colonized by the same room-sourced microbial strains.</title>
        <authorList>
            <person name="Brooks B."/>
            <person name="Olm M.R."/>
            <person name="Firek B.A."/>
            <person name="Baker R."/>
            <person name="Thomas B.C."/>
            <person name="Morowitz M.J."/>
            <person name="Banfield J.F."/>
        </authorList>
    </citation>
    <scope>NUCLEOTIDE SEQUENCE [LARGE SCALE GENOMIC DNA]</scope>
    <source>
        <strain evidence="2">S2_005_002_R2_34</strain>
    </source>
</reference>
<comment type="caution">
    <text evidence="2">The sequence shown here is derived from an EMBL/GenBank/DDBJ whole genome shotgun (WGS) entry which is preliminary data.</text>
</comment>
<dbReference type="InterPro" id="IPR002716">
    <property type="entry name" value="PIN_dom"/>
</dbReference>
<dbReference type="EMBL" id="QFPW01000007">
    <property type="protein sequence ID" value="PZQ49369.1"/>
    <property type="molecule type" value="Genomic_DNA"/>
</dbReference>
<evidence type="ECO:0000259" key="1">
    <source>
        <dbReference type="Pfam" id="PF13470"/>
    </source>
</evidence>
<sequence>MTAAPRHGASRVLLDANVLFPTVLREILIGVAETGAYRPVWSPRILEEWARATRRLRDGAEAIARAEIAILRDEWPRAEVTPTDELIAGITLPDPDDAHVLAAAIAGGADTLLTLNRADFPNRLLAPYGVIPRDPDGFLTELAEARADVAQVLEAVRARTEAIAGRRIELRPLLKRAGLPRLGRLLG</sequence>
<dbReference type="Proteomes" id="UP000249185">
    <property type="component" value="Unassembled WGS sequence"/>
</dbReference>
<protein>
    <submittedName>
        <fullName evidence="2">PIN domain-containing protein</fullName>
    </submittedName>
</protein>
<evidence type="ECO:0000313" key="2">
    <source>
        <dbReference type="EMBL" id="PZQ49369.1"/>
    </source>
</evidence>
<feature type="domain" description="PIN" evidence="1">
    <location>
        <begin position="11"/>
        <end position="118"/>
    </location>
</feature>
<evidence type="ECO:0000313" key="3">
    <source>
        <dbReference type="Proteomes" id="UP000249185"/>
    </source>
</evidence>
<dbReference type="AlphaFoldDB" id="A0A2W5NAS3"/>
<organism evidence="2 3">
    <name type="scientific">Rhodovulum sulfidophilum</name>
    <name type="common">Rhodobacter sulfidophilus</name>
    <dbReference type="NCBI Taxonomy" id="35806"/>
    <lineage>
        <taxon>Bacteria</taxon>
        <taxon>Pseudomonadati</taxon>
        <taxon>Pseudomonadota</taxon>
        <taxon>Alphaproteobacteria</taxon>
        <taxon>Rhodobacterales</taxon>
        <taxon>Paracoccaceae</taxon>
        <taxon>Rhodovulum</taxon>
    </lineage>
</organism>
<proteinExistence type="predicted"/>
<name>A0A2W5NAS3_RHOSU</name>
<dbReference type="NCBIfam" id="NF046100">
    <property type="entry name" value="RSP_2648_fam_PIN"/>
    <property type="match status" value="1"/>
</dbReference>
<dbReference type="SUPFAM" id="SSF88723">
    <property type="entry name" value="PIN domain-like"/>
    <property type="match status" value="1"/>
</dbReference>
<accession>A0A2W5NAS3</accession>